<dbReference type="Proteomes" id="UP000670947">
    <property type="component" value="Unassembled WGS sequence"/>
</dbReference>
<accession>A0ABS3W852</accession>
<reference evidence="1 2" key="1">
    <citation type="submission" date="2021-03" db="EMBL/GenBank/DDBJ databases">
        <title>Paenibacillus artemisicola MWE-103 whole genome sequence.</title>
        <authorList>
            <person name="Ham Y.J."/>
        </authorList>
    </citation>
    <scope>NUCLEOTIDE SEQUENCE [LARGE SCALE GENOMIC DNA]</scope>
    <source>
        <strain evidence="1 2">MWE-103</strain>
    </source>
</reference>
<gene>
    <name evidence="1" type="ORF">I8J29_09840</name>
</gene>
<proteinExistence type="predicted"/>
<dbReference type="EMBL" id="JAGGDJ010000004">
    <property type="protein sequence ID" value="MBO7744497.1"/>
    <property type="molecule type" value="Genomic_DNA"/>
</dbReference>
<comment type="caution">
    <text evidence="1">The sequence shown here is derived from an EMBL/GenBank/DDBJ whole genome shotgun (WGS) entry which is preliminary data.</text>
</comment>
<name>A0ABS3W852_9BACL</name>
<keyword evidence="2" id="KW-1185">Reference proteome</keyword>
<sequence>MDLLKGVGKLAGDLTGRVLGGTVRVAGELVHSDYIKEIGNDVERVTAKTGELAGRAASGVWDVGAGLITSDKQQAKTGFEDLGDAVTTTVRGAGQGIEYVVQSGKEVVTGMKENDTRLMKEGAKKLGKAAAVSIIAVGVIDMVDGPDGMDSSETT</sequence>
<dbReference type="RefSeq" id="WP_208847434.1">
    <property type="nucleotide sequence ID" value="NZ_JAGGDJ010000004.1"/>
</dbReference>
<evidence type="ECO:0000313" key="1">
    <source>
        <dbReference type="EMBL" id="MBO7744497.1"/>
    </source>
</evidence>
<organism evidence="1 2">
    <name type="scientific">Paenibacillus artemisiicola</name>
    <dbReference type="NCBI Taxonomy" id="1172618"/>
    <lineage>
        <taxon>Bacteria</taxon>
        <taxon>Bacillati</taxon>
        <taxon>Bacillota</taxon>
        <taxon>Bacilli</taxon>
        <taxon>Bacillales</taxon>
        <taxon>Paenibacillaceae</taxon>
        <taxon>Paenibacillus</taxon>
    </lineage>
</organism>
<protein>
    <submittedName>
        <fullName evidence="1">Uncharacterized protein</fullName>
    </submittedName>
</protein>
<evidence type="ECO:0000313" key="2">
    <source>
        <dbReference type="Proteomes" id="UP000670947"/>
    </source>
</evidence>